<evidence type="ECO:0000259" key="6">
    <source>
        <dbReference type="PROSITE" id="PS51935"/>
    </source>
</evidence>
<gene>
    <name evidence="7" type="ORF">GCM10011514_51400</name>
</gene>
<keyword evidence="4" id="KW-0788">Thiol protease</keyword>
<dbReference type="Gene3D" id="3.90.1720.10">
    <property type="entry name" value="endopeptidase domain like (from Nostoc punctiforme)"/>
    <property type="match status" value="1"/>
</dbReference>
<sequence>MKLNKQNRSIILSLLCLLSLSTMAQIAKPTTVPQTSTPPPSKPTVYAIIEQVRKKYAPDKRVAFFQAELDSNRIVGKTNLPAAKKDLLNRLKSNGYSLLDAVKLLPDNELLENRNCGIANISVLNLRSQPKESAELASQALLGTPLKVLDRERNWYMIQTPDNYIGWTDGSTFARITQYQFDRYQANKFLMFAKPYGFSYSKADENSQTISDLTWGNVLAVKDTLQDFYEVIYPDGRNAFILKKEAIGHQEWKQSVTASEQNLVNAAFRMQGLPYLWGGTSWKGVDCSGFTRMIYQSNGILLPRDASQQVWSGVEVPFDSLQVGDLLFFGEKATPEKSERVVHVGMWLGNKEFIHSSGMVKISSFDERSPRYDAHNAGRYLRARRILGTDKGIVSLKK</sequence>
<evidence type="ECO:0000313" key="7">
    <source>
        <dbReference type="EMBL" id="GGD80982.1"/>
    </source>
</evidence>
<dbReference type="AlphaFoldDB" id="A0A917DZ75"/>
<dbReference type="PANTHER" id="PTHR47053:SF1">
    <property type="entry name" value="MUREIN DD-ENDOPEPTIDASE MEPH-RELATED"/>
    <property type="match status" value="1"/>
</dbReference>
<keyword evidence="5" id="KW-0732">Signal</keyword>
<evidence type="ECO:0000256" key="4">
    <source>
        <dbReference type="ARBA" id="ARBA00022807"/>
    </source>
</evidence>
<dbReference type="PROSITE" id="PS51935">
    <property type="entry name" value="NLPC_P60"/>
    <property type="match status" value="1"/>
</dbReference>
<evidence type="ECO:0000256" key="1">
    <source>
        <dbReference type="ARBA" id="ARBA00007074"/>
    </source>
</evidence>
<dbReference type="Proteomes" id="UP000609064">
    <property type="component" value="Unassembled WGS sequence"/>
</dbReference>
<keyword evidence="3" id="KW-0378">Hydrolase</keyword>
<dbReference type="InterPro" id="IPR051202">
    <property type="entry name" value="Peptidase_C40"/>
</dbReference>
<accession>A0A917DZ75</accession>
<organism evidence="7 8">
    <name type="scientific">Emticicia aquatilis</name>
    <dbReference type="NCBI Taxonomy" id="1537369"/>
    <lineage>
        <taxon>Bacteria</taxon>
        <taxon>Pseudomonadati</taxon>
        <taxon>Bacteroidota</taxon>
        <taxon>Cytophagia</taxon>
        <taxon>Cytophagales</taxon>
        <taxon>Leadbetterellaceae</taxon>
        <taxon>Emticicia</taxon>
    </lineage>
</organism>
<dbReference type="Pfam" id="PF18348">
    <property type="entry name" value="SH3_16"/>
    <property type="match status" value="1"/>
</dbReference>
<protein>
    <submittedName>
        <fullName evidence="7">Cytochrome c</fullName>
    </submittedName>
</protein>
<evidence type="ECO:0000256" key="5">
    <source>
        <dbReference type="SAM" id="SignalP"/>
    </source>
</evidence>
<dbReference type="Gene3D" id="2.30.30.40">
    <property type="entry name" value="SH3 Domains"/>
    <property type="match status" value="2"/>
</dbReference>
<feature type="signal peptide" evidence="5">
    <location>
        <begin position="1"/>
        <end position="24"/>
    </location>
</feature>
<comment type="similarity">
    <text evidence="1">Belongs to the peptidase C40 family.</text>
</comment>
<name>A0A917DZ75_9BACT</name>
<reference evidence="7" key="2">
    <citation type="submission" date="2020-09" db="EMBL/GenBank/DDBJ databases">
        <authorList>
            <person name="Sun Q."/>
            <person name="Zhou Y."/>
        </authorList>
    </citation>
    <scope>NUCLEOTIDE SEQUENCE</scope>
    <source>
        <strain evidence="7">CGMCC 1.15958</strain>
    </source>
</reference>
<dbReference type="Pfam" id="PF00877">
    <property type="entry name" value="NLPC_P60"/>
    <property type="match status" value="1"/>
</dbReference>
<comment type="caution">
    <text evidence="7">The sequence shown here is derived from an EMBL/GenBank/DDBJ whole genome shotgun (WGS) entry which is preliminary data.</text>
</comment>
<dbReference type="EMBL" id="BMKK01000017">
    <property type="protein sequence ID" value="GGD80982.1"/>
    <property type="molecule type" value="Genomic_DNA"/>
</dbReference>
<feature type="chain" id="PRO_5037041723" evidence="5">
    <location>
        <begin position="25"/>
        <end position="398"/>
    </location>
</feature>
<keyword evidence="2" id="KW-0645">Protease</keyword>
<dbReference type="InterPro" id="IPR041382">
    <property type="entry name" value="SH3_16"/>
</dbReference>
<keyword evidence="8" id="KW-1185">Reference proteome</keyword>
<dbReference type="SUPFAM" id="SSF54001">
    <property type="entry name" value="Cysteine proteinases"/>
    <property type="match status" value="1"/>
</dbReference>
<evidence type="ECO:0000256" key="3">
    <source>
        <dbReference type="ARBA" id="ARBA00022801"/>
    </source>
</evidence>
<dbReference type="InterPro" id="IPR000064">
    <property type="entry name" value="NLP_P60_dom"/>
</dbReference>
<feature type="domain" description="NlpC/P60" evidence="6">
    <location>
        <begin position="257"/>
        <end position="387"/>
    </location>
</feature>
<dbReference type="RefSeq" id="WP_188770959.1">
    <property type="nucleotide sequence ID" value="NZ_BMKK01000017.1"/>
</dbReference>
<proteinExistence type="inferred from homology"/>
<dbReference type="PANTHER" id="PTHR47053">
    <property type="entry name" value="MUREIN DD-ENDOPEPTIDASE MEPH-RELATED"/>
    <property type="match status" value="1"/>
</dbReference>
<evidence type="ECO:0000313" key="8">
    <source>
        <dbReference type="Proteomes" id="UP000609064"/>
    </source>
</evidence>
<reference evidence="7" key="1">
    <citation type="journal article" date="2014" name="Int. J. Syst. Evol. Microbiol.">
        <title>Complete genome sequence of Corynebacterium casei LMG S-19264T (=DSM 44701T), isolated from a smear-ripened cheese.</title>
        <authorList>
            <consortium name="US DOE Joint Genome Institute (JGI-PGF)"/>
            <person name="Walter F."/>
            <person name="Albersmeier A."/>
            <person name="Kalinowski J."/>
            <person name="Ruckert C."/>
        </authorList>
    </citation>
    <scope>NUCLEOTIDE SEQUENCE</scope>
    <source>
        <strain evidence="7">CGMCC 1.15958</strain>
    </source>
</reference>
<dbReference type="GO" id="GO:0008234">
    <property type="term" value="F:cysteine-type peptidase activity"/>
    <property type="evidence" value="ECO:0007669"/>
    <property type="project" value="UniProtKB-KW"/>
</dbReference>
<dbReference type="GO" id="GO:0006508">
    <property type="term" value="P:proteolysis"/>
    <property type="evidence" value="ECO:0007669"/>
    <property type="project" value="UniProtKB-KW"/>
</dbReference>
<evidence type="ECO:0000256" key="2">
    <source>
        <dbReference type="ARBA" id="ARBA00022670"/>
    </source>
</evidence>
<dbReference type="InterPro" id="IPR038765">
    <property type="entry name" value="Papain-like_cys_pep_sf"/>
</dbReference>